<keyword evidence="1" id="KW-1133">Transmembrane helix</keyword>
<evidence type="ECO:0000256" key="1">
    <source>
        <dbReference type="SAM" id="Phobius"/>
    </source>
</evidence>
<keyword evidence="1" id="KW-0812">Transmembrane</keyword>
<reference evidence="2 3" key="1">
    <citation type="submission" date="2016-08" db="EMBL/GenBank/DDBJ databases">
        <title>Complete Genome Sequence Of The Indigo Reducing Clostridium isatidis DSM15098.</title>
        <authorList>
            <person name="Little G.T."/>
            <person name="Minton N.P."/>
        </authorList>
    </citation>
    <scope>NUCLEOTIDE SEQUENCE [LARGE SCALE GENOMIC DNA]</scope>
    <source>
        <strain evidence="2 3">DSM 15098</strain>
    </source>
</reference>
<feature type="transmembrane region" description="Helical" evidence="1">
    <location>
        <begin position="6"/>
        <end position="23"/>
    </location>
</feature>
<dbReference type="KEGG" id="cia:BEN51_05965"/>
<proteinExistence type="predicted"/>
<dbReference type="OrthoDB" id="1936322at2"/>
<name>A0A343JBX8_9CLOT</name>
<dbReference type="Proteomes" id="UP000264883">
    <property type="component" value="Chromosome"/>
</dbReference>
<feature type="transmembrane region" description="Helical" evidence="1">
    <location>
        <begin position="84"/>
        <end position="101"/>
    </location>
</feature>
<evidence type="ECO:0000313" key="2">
    <source>
        <dbReference type="EMBL" id="ASW43036.1"/>
    </source>
</evidence>
<gene>
    <name evidence="2" type="ORF">BEN51_05965</name>
</gene>
<dbReference type="AlphaFoldDB" id="A0A343JBX8"/>
<accession>A0A343JBX8</accession>
<organism evidence="2 3">
    <name type="scientific">Clostridium isatidis</name>
    <dbReference type="NCBI Taxonomy" id="182773"/>
    <lineage>
        <taxon>Bacteria</taxon>
        <taxon>Bacillati</taxon>
        <taxon>Bacillota</taxon>
        <taxon>Clostridia</taxon>
        <taxon>Eubacteriales</taxon>
        <taxon>Clostridiaceae</taxon>
        <taxon>Clostridium</taxon>
    </lineage>
</organism>
<evidence type="ECO:0000313" key="3">
    <source>
        <dbReference type="Proteomes" id="UP000264883"/>
    </source>
</evidence>
<dbReference type="RefSeq" id="WP_119865175.1">
    <property type="nucleotide sequence ID" value="NZ_CP016786.1"/>
</dbReference>
<keyword evidence="3" id="KW-1185">Reference proteome</keyword>
<protein>
    <recommendedName>
        <fullName evidence="4">DUF3784 domain-containing protein</fullName>
    </recommendedName>
</protein>
<sequence>MYFNYVLLFMGTTDLILGLISYFRKGEAAKKYLLYSYKIINEELEAKSLEKIEKLSKVLGQLTCVEGALYIFLASTAIYSNMNLIIVIMLIVIIELSIFSMKNNIIKKFVK</sequence>
<dbReference type="EMBL" id="CP016786">
    <property type="protein sequence ID" value="ASW43036.1"/>
    <property type="molecule type" value="Genomic_DNA"/>
</dbReference>
<evidence type="ECO:0008006" key="4">
    <source>
        <dbReference type="Google" id="ProtNLM"/>
    </source>
</evidence>
<keyword evidence="1" id="KW-0472">Membrane</keyword>